<dbReference type="Pfam" id="PF00486">
    <property type="entry name" value="Trans_reg_C"/>
    <property type="match status" value="1"/>
</dbReference>
<dbReference type="AlphaFoldDB" id="A0A2M7T6U6"/>
<protein>
    <submittedName>
        <fullName evidence="4">Transcriptional regulator</fullName>
    </submittedName>
</protein>
<evidence type="ECO:0000313" key="5">
    <source>
        <dbReference type="Proteomes" id="UP000230956"/>
    </source>
</evidence>
<feature type="domain" description="OmpR/PhoB-type" evidence="3">
    <location>
        <begin position="1"/>
        <end position="30"/>
    </location>
</feature>
<accession>A0A2M7T6U6</accession>
<dbReference type="Gene3D" id="1.10.10.10">
    <property type="entry name" value="Winged helix-like DNA-binding domain superfamily/Winged helix DNA-binding domain"/>
    <property type="match status" value="1"/>
</dbReference>
<evidence type="ECO:0000259" key="3">
    <source>
        <dbReference type="PROSITE" id="PS51755"/>
    </source>
</evidence>
<dbReference type="InterPro" id="IPR001867">
    <property type="entry name" value="OmpR/PhoB-type_DNA-bd"/>
</dbReference>
<dbReference type="PROSITE" id="PS51755">
    <property type="entry name" value="OMPR_PHOB"/>
    <property type="match status" value="1"/>
</dbReference>
<dbReference type="GO" id="GO:0006355">
    <property type="term" value="P:regulation of DNA-templated transcription"/>
    <property type="evidence" value="ECO:0007669"/>
    <property type="project" value="InterPro"/>
</dbReference>
<feature type="DNA-binding region" description="OmpR/PhoB-type" evidence="2">
    <location>
        <begin position="1"/>
        <end position="30"/>
    </location>
</feature>
<name>A0A2M7T6U6_9ACTN</name>
<dbReference type="InterPro" id="IPR036388">
    <property type="entry name" value="WH-like_DNA-bd_sf"/>
</dbReference>
<keyword evidence="1 2" id="KW-0238">DNA-binding</keyword>
<gene>
    <name evidence="4" type="ORF">COY37_07840</name>
</gene>
<dbReference type="InterPro" id="IPR016032">
    <property type="entry name" value="Sig_transdc_resp-reg_C-effctor"/>
</dbReference>
<proteinExistence type="predicted"/>
<dbReference type="SUPFAM" id="SSF46894">
    <property type="entry name" value="C-terminal effector domain of the bipartite response regulators"/>
    <property type="match status" value="1"/>
</dbReference>
<dbReference type="Proteomes" id="UP000230956">
    <property type="component" value="Unassembled WGS sequence"/>
</dbReference>
<organism evidence="4 5">
    <name type="scientific">Candidatus Aquicultor secundus</name>
    <dbReference type="NCBI Taxonomy" id="1973895"/>
    <lineage>
        <taxon>Bacteria</taxon>
        <taxon>Bacillati</taxon>
        <taxon>Actinomycetota</taxon>
        <taxon>Candidatus Aquicultoria</taxon>
        <taxon>Candidatus Aquicultorales</taxon>
        <taxon>Candidatus Aquicultoraceae</taxon>
        <taxon>Candidatus Aquicultor</taxon>
    </lineage>
</organism>
<dbReference type="GO" id="GO:0000160">
    <property type="term" value="P:phosphorelay signal transduction system"/>
    <property type="evidence" value="ECO:0007669"/>
    <property type="project" value="InterPro"/>
</dbReference>
<evidence type="ECO:0000256" key="2">
    <source>
        <dbReference type="PROSITE-ProRule" id="PRU01091"/>
    </source>
</evidence>
<evidence type="ECO:0000256" key="1">
    <source>
        <dbReference type="ARBA" id="ARBA00023125"/>
    </source>
</evidence>
<dbReference type="EMBL" id="PFNG01000182">
    <property type="protein sequence ID" value="PIZ36993.1"/>
    <property type="molecule type" value="Genomic_DNA"/>
</dbReference>
<feature type="non-terminal residue" evidence="4">
    <location>
        <position position="1"/>
    </location>
</feature>
<reference evidence="5" key="1">
    <citation type="submission" date="2017-09" db="EMBL/GenBank/DDBJ databases">
        <title>Depth-based differentiation of microbial function through sediment-hosted aquifers and enrichment of novel symbionts in the deep terrestrial subsurface.</title>
        <authorList>
            <person name="Probst A.J."/>
            <person name="Ladd B."/>
            <person name="Jarett J.K."/>
            <person name="Geller-Mcgrath D.E."/>
            <person name="Sieber C.M.K."/>
            <person name="Emerson J.B."/>
            <person name="Anantharaman K."/>
            <person name="Thomas B.C."/>
            <person name="Malmstrom R."/>
            <person name="Stieglmeier M."/>
            <person name="Klingl A."/>
            <person name="Woyke T."/>
            <person name="Ryan C.M."/>
            <person name="Banfield J.F."/>
        </authorList>
    </citation>
    <scope>NUCLEOTIDE SEQUENCE [LARGE SCALE GENOMIC DNA]</scope>
</reference>
<evidence type="ECO:0000313" key="4">
    <source>
        <dbReference type="EMBL" id="PIZ36993.1"/>
    </source>
</evidence>
<comment type="caution">
    <text evidence="4">The sequence shown here is derived from an EMBL/GenBank/DDBJ whole genome shotgun (WGS) entry which is preliminary data.</text>
</comment>
<dbReference type="GO" id="GO:0003677">
    <property type="term" value="F:DNA binding"/>
    <property type="evidence" value="ECO:0007669"/>
    <property type="project" value="UniProtKB-UniRule"/>
</dbReference>
<dbReference type="RefSeq" id="WP_353683010.1">
    <property type="nucleotide sequence ID" value="NZ_PFNG01000182.1"/>
</dbReference>
<sequence>VHIRRLRSKLGSKYANLIETVRHVGYRFKPLPLCRAPLPRGG</sequence>